<keyword evidence="3" id="KW-1185">Reference proteome</keyword>
<name>A0A0Q3QQR4_9BACI</name>
<sequence length="238" mass="28696">MTMVRMEIIEKAMNVFDSFKYFHEQYFLTYDALASLELLLDHNEIFLMPFNFELQKISGRLEIDELGTTIAVNSNHSQNRQTFTIAHELGHFYLHSHKRKTFTETKLSENLYSLGEVLIEREANLFASELLIPEEVLEKMLVKKFNYFRISNTIGVSTEALKWRIHRYVMFKYNTDYRLALMVTEDYRIKSMEMNHSRAFIFIMDKNKYLQREIFEEIMERESFFENLLHKREEVSLY</sequence>
<dbReference type="PANTHER" id="PTHR43236:SF1">
    <property type="entry name" value="BLL7220 PROTEIN"/>
    <property type="match status" value="1"/>
</dbReference>
<evidence type="ECO:0000313" key="3">
    <source>
        <dbReference type="Proteomes" id="UP000050996"/>
    </source>
</evidence>
<reference evidence="2 3" key="1">
    <citation type="submission" date="2015-09" db="EMBL/GenBank/DDBJ databases">
        <title>Genome sequencing project for genomic taxonomy and phylogenomics of Bacillus-like bacteria.</title>
        <authorList>
            <person name="Liu B."/>
            <person name="Wang J."/>
            <person name="Zhu Y."/>
            <person name="Liu G."/>
            <person name="Chen Q."/>
            <person name="Chen Z."/>
            <person name="Lan J."/>
            <person name="Che J."/>
            <person name="Ge C."/>
            <person name="Shi H."/>
            <person name="Pan Z."/>
            <person name="Liu X."/>
        </authorList>
    </citation>
    <scope>NUCLEOTIDE SEQUENCE [LARGE SCALE GENOMIC DNA]</scope>
    <source>
        <strain evidence="2 3">FJAT-18043</strain>
    </source>
</reference>
<dbReference type="InterPro" id="IPR052345">
    <property type="entry name" value="Rad_response_metalloprotease"/>
</dbReference>
<dbReference type="Gene3D" id="1.10.10.2910">
    <property type="match status" value="1"/>
</dbReference>
<evidence type="ECO:0000259" key="1">
    <source>
        <dbReference type="Pfam" id="PF06114"/>
    </source>
</evidence>
<dbReference type="EMBL" id="LJIX01000006">
    <property type="protein sequence ID" value="KQL20505.1"/>
    <property type="molecule type" value="Genomic_DNA"/>
</dbReference>
<dbReference type="InterPro" id="IPR010359">
    <property type="entry name" value="IrrE_HExxH"/>
</dbReference>
<comment type="caution">
    <text evidence="2">The sequence shown here is derived from an EMBL/GenBank/DDBJ whole genome shotgun (WGS) entry which is preliminary data.</text>
</comment>
<evidence type="ECO:0000313" key="2">
    <source>
        <dbReference type="EMBL" id="KQL20505.1"/>
    </source>
</evidence>
<dbReference type="STRING" id="1637975.AN957_19225"/>
<protein>
    <recommendedName>
        <fullName evidence="1">IrrE N-terminal-like domain-containing protein</fullName>
    </recommendedName>
</protein>
<gene>
    <name evidence="2" type="ORF">AN957_19225</name>
</gene>
<accession>A0A0Q3QQR4</accession>
<dbReference type="Proteomes" id="UP000050996">
    <property type="component" value="Unassembled WGS sequence"/>
</dbReference>
<dbReference type="PANTHER" id="PTHR43236">
    <property type="entry name" value="ANTITOXIN HIGA1"/>
    <property type="match status" value="1"/>
</dbReference>
<feature type="domain" description="IrrE N-terminal-like" evidence="1">
    <location>
        <begin position="45"/>
        <end position="165"/>
    </location>
</feature>
<dbReference type="AlphaFoldDB" id="A0A0Q3QQR4"/>
<organism evidence="2 3">
    <name type="scientific">Cytobacillus solani</name>
    <dbReference type="NCBI Taxonomy" id="1637975"/>
    <lineage>
        <taxon>Bacteria</taxon>
        <taxon>Bacillati</taxon>
        <taxon>Bacillota</taxon>
        <taxon>Bacilli</taxon>
        <taxon>Bacillales</taxon>
        <taxon>Bacillaceae</taxon>
        <taxon>Cytobacillus</taxon>
    </lineage>
</organism>
<dbReference type="PATRIC" id="fig|1637975.4.peg.3808"/>
<dbReference type="Pfam" id="PF06114">
    <property type="entry name" value="Peptidase_M78"/>
    <property type="match status" value="1"/>
</dbReference>
<proteinExistence type="predicted"/>